<sequence>MVLSTVERATLFRGWPVPGSLDTSISAQQGEKSWPDFSRTAGLSHFSPCPPIEGLYSRLEYIMFQTSLKRGFQKAQPLVQSCIVVPNNGCLNTLWQPLRLWSCSEIVITGHEGRLRGHN</sequence>
<reference evidence="1" key="1">
    <citation type="journal article" date="2023" name="G3 (Bethesda)">
        <title>A reference genome for the long-term kleptoplast-retaining sea slug Elysia crispata morphotype clarki.</title>
        <authorList>
            <person name="Eastman K.E."/>
            <person name="Pendleton A.L."/>
            <person name="Shaikh M.A."/>
            <person name="Suttiyut T."/>
            <person name="Ogas R."/>
            <person name="Tomko P."/>
            <person name="Gavelis G."/>
            <person name="Widhalm J.R."/>
            <person name="Wisecaver J.H."/>
        </authorList>
    </citation>
    <scope>NUCLEOTIDE SEQUENCE</scope>
    <source>
        <strain evidence="1">ECLA1</strain>
    </source>
</reference>
<protein>
    <submittedName>
        <fullName evidence="1">Uncharacterized protein</fullName>
    </submittedName>
</protein>
<name>A0AAE0Y319_9GAST</name>
<accession>A0AAE0Y319</accession>
<dbReference type="AlphaFoldDB" id="A0AAE0Y319"/>
<organism evidence="1 2">
    <name type="scientific">Elysia crispata</name>
    <name type="common">lettuce slug</name>
    <dbReference type="NCBI Taxonomy" id="231223"/>
    <lineage>
        <taxon>Eukaryota</taxon>
        <taxon>Metazoa</taxon>
        <taxon>Spiralia</taxon>
        <taxon>Lophotrochozoa</taxon>
        <taxon>Mollusca</taxon>
        <taxon>Gastropoda</taxon>
        <taxon>Heterobranchia</taxon>
        <taxon>Euthyneura</taxon>
        <taxon>Panpulmonata</taxon>
        <taxon>Sacoglossa</taxon>
        <taxon>Placobranchoidea</taxon>
        <taxon>Plakobranchidae</taxon>
        <taxon>Elysia</taxon>
    </lineage>
</organism>
<dbReference type="Proteomes" id="UP001283361">
    <property type="component" value="Unassembled WGS sequence"/>
</dbReference>
<evidence type="ECO:0000313" key="1">
    <source>
        <dbReference type="EMBL" id="KAK3731312.1"/>
    </source>
</evidence>
<dbReference type="EMBL" id="JAWDGP010007018">
    <property type="protein sequence ID" value="KAK3731312.1"/>
    <property type="molecule type" value="Genomic_DNA"/>
</dbReference>
<gene>
    <name evidence="1" type="ORF">RRG08_025854</name>
</gene>
<keyword evidence="2" id="KW-1185">Reference proteome</keyword>
<proteinExistence type="predicted"/>
<comment type="caution">
    <text evidence="1">The sequence shown here is derived from an EMBL/GenBank/DDBJ whole genome shotgun (WGS) entry which is preliminary data.</text>
</comment>
<evidence type="ECO:0000313" key="2">
    <source>
        <dbReference type="Proteomes" id="UP001283361"/>
    </source>
</evidence>